<reference evidence="1" key="1">
    <citation type="submission" date="2018-10" db="EMBL/GenBank/DDBJ databases">
        <title>Fifty Aureobasidium pullulans genomes reveal a recombining polyextremotolerant generalist.</title>
        <authorList>
            <person name="Gostincar C."/>
            <person name="Turk M."/>
            <person name="Zajc J."/>
            <person name="Gunde-Cimerman N."/>
        </authorList>
    </citation>
    <scope>NUCLEOTIDE SEQUENCE [LARGE SCALE GENOMIC DNA]</scope>
    <source>
        <strain evidence="1">EXF-10085</strain>
    </source>
</reference>
<gene>
    <name evidence="1" type="ORF">D6D13_02395</name>
</gene>
<dbReference type="AlphaFoldDB" id="A0A4S9D874"/>
<dbReference type="InterPro" id="IPR045702">
    <property type="entry name" value="DUF6060"/>
</dbReference>
<evidence type="ECO:0000313" key="1">
    <source>
        <dbReference type="EMBL" id="THX15174.1"/>
    </source>
</evidence>
<proteinExistence type="predicted"/>
<accession>A0A4S9D874</accession>
<protein>
    <submittedName>
        <fullName evidence="1">Uncharacterized protein</fullName>
    </submittedName>
</protein>
<sequence length="159" mass="16866">MLMYQNGTIIPPAKAGPMPASSRLDRRDDCSYTADGQAYTRPADNTQLVTKKSLTGPADVEISTSRTQEWSTSISAGVNILEIVSSSVSFEFSESVTDSTSFTFPIPSGQTGRVGFTANLRCTKGTISCSDGSSYYGETCSPIKTDGELDGTYAVIVST</sequence>
<organism evidence="1">
    <name type="scientific">Aureobasidium pullulans</name>
    <name type="common">Black yeast</name>
    <name type="synonym">Pullularia pullulans</name>
    <dbReference type="NCBI Taxonomy" id="5580"/>
    <lineage>
        <taxon>Eukaryota</taxon>
        <taxon>Fungi</taxon>
        <taxon>Dikarya</taxon>
        <taxon>Ascomycota</taxon>
        <taxon>Pezizomycotina</taxon>
        <taxon>Dothideomycetes</taxon>
        <taxon>Dothideomycetidae</taxon>
        <taxon>Dothideales</taxon>
        <taxon>Saccotheciaceae</taxon>
        <taxon>Aureobasidium</taxon>
    </lineage>
</organism>
<name>A0A4S9D874_AURPU</name>
<dbReference type="Pfam" id="PF19535">
    <property type="entry name" value="DUF6060"/>
    <property type="match status" value="1"/>
</dbReference>
<comment type="caution">
    <text evidence="1">The sequence shown here is derived from an EMBL/GenBank/DDBJ whole genome shotgun (WGS) entry which is preliminary data.</text>
</comment>
<dbReference type="EMBL" id="QZAS01000006">
    <property type="protein sequence ID" value="THX15174.1"/>
    <property type="molecule type" value="Genomic_DNA"/>
</dbReference>